<dbReference type="AlphaFoldDB" id="A0A5B0AAX4"/>
<dbReference type="GO" id="GO:0003677">
    <property type="term" value="F:DNA binding"/>
    <property type="evidence" value="ECO:0007669"/>
    <property type="project" value="InterPro"/>
</dbReference>
<evidence type="ECO:0000256" key="3">
    <source>
        <dbReference type="SAM" id="MobiDB-lite"/>
    </source>
</evidence>
<dbReference type="GO" id="GO:0005737">
    <property type="term" value="C:cytoplasm"/>
    <property type="evidence" value="ECO:0007669"/>
    <property type="project" value="TreeGrafter"/>
</dbReference>
<dbReference type="SUPFAM" id="SSF52540">
    <property type="entry name" value="P-loop containing nucleoside triphosphate hydrolases"/>
    <property type="match status" value="1"/>
</dbReference>
<dbReference type="PANTHER" id="PTHR16305:SF35">
    <property type="entry name" value="TRANSCRIPTIONAL ACTIVATOR DOMAIN"/>
    <property type="match status" value="1"/>
</dbReference>
<sequence length="1007" mass="104217">MRDGGPVGGPVIGRDSELREVARTLRSTGAGARTLLVVGAAGTGKTALLEQARRAAAEEGARVLRLRCHDDGGTPPGAVALAEAVHSALGTVHGRRGTAPGGPGTARRTPPPQRQRHGSRGSYGSHGSNGSQGELSLLSALGEVLADAARDTRFALMVDDVERLPVPTASALGLLFRVFRPAGVPMVAAGRPTRSGTGGSSQLPSAVDRLLTLPPLRPADVEALVVRRLGRPVEPALVTAILGALGPMAGVPEAVLSVLDSLDEHGALLELGGHVCLTGPEQALRLTTDVARLGRLCLPGGPPDRASLEAAAAVARTLEHAEIRLDDLHRLKPGGPRRAGLVDRAVTSLAGDGILTVDGDGRASFAVPALAAALRALPTHHDVSALHALIVRSLTDRLGARAAGGGHPRLAEHVTAAGSLLDDALAVDVLLAAARTDARSDWPRSVRAYASALRRLAPHDPRTPHVLCESAELSLRHSDHPGALALGGPLLARLDARLDAAPVGEDRDLSAYVTGVWALAALHEHRLPYGPGGGARGPRALERLPVAAGFAALGVAYGTGAGTFRPGSGAGTGPAPALASVPVAASASVPALGRVCGSGPLPSPAELRLAAAAAGDRAGLLDTLRALPPDAYGVHDLDRLRNAAAHADLADALATVLGDRYAGAGDSTAARYHAMLGSYLAGDWDGALASARRIEARSRTRGTGAGPSQAARALAAEIHCARGELGHARAWLDLVPGTVAHPLVAWARLGLRYWSGQGVQALESAREDVRRARGSGLLAGVERVLLRCLTYALLEDMPRLMREALDELESLHAEADSPMTREAVVLGRALVHGDADRALAVLGSVRERGDVYMGLLCLLSLVEIGEDEDEDRHLAEASRIAQELGIGRATRTTLGHMARRRSLVLPRLRPAGEPLSEEDVRLTAMVSDGATNRQIAARLASSEKTVERRLTRLFQRVGCRSRAELTAAWLDGSLADRGLVPAGALAGAPGTDARAYGAPERGPSASR</sequence>
<dbReference type="InterPro" id="IPR041664">
    <property type="entry name" value="AAA_16"/>
</dbReference>
<protein>
    <submittedName>
        <fullName evidence="5">Helix-turn-helix transcriptional regulator</fullName>
    </submittedName>
</protein>
<evidence type="ECO:0000313" key="5">
    <source>
        <dbReference type="EMBL" id="KAA0927038.1"/>
    </source>
</evidence>
<dbReference type="SUPFAM" id="SSF46894">
    <property type="entry name" value="C-terminal effector domain of the bipartite response regulators"/>
    <property type="match status" value="1"/>
</dbReference>
<dbReference type="Gene3D" id="3.40.50.300">
    <property type="entry name" value="P-loop containing nucleotide triphosphate hydrolases"/>
    <property type="match status" value="1"/>
</dbReference>
<feature type="compositionally biased region" description="Low complexity" evidence="3">
    <location>
        <begin position="120"/>
        <end position="131"/>
    </location>
</feature>
<dbReference type="InterPro" id="IPR000792">
    <property type="entry name" value="Tscrpt_reg_LuxR_C"/>
</dbReference>
<dbReference type="GO" id="GO:0004016">
    <property type="term" value="F:adenylate cyclase activity"/>
    <property type="evidence" value="ECO:0007669"/>
    <property type="project" value="TreeGrafter"/>
</dbReference>
<dbReference type="Pfam" id="PF13191">
    <property type="entry name" value="AAA_16"/>
    <property type="match status" value="1"/>
</dbReference>
<dbReference type="EMBL" id="VDFC01000058">
    <property type="protein sequence ID" value="KAA0927038.1"/>
    <property type="molecule type" value="Genomic_DNA"/>
</dbReference>
<dbReference type="SMART" id="SM00421">
    <property type="entry name" value="HTH_LUXR"/>
    <property type="match status" value="1"/>
</dbReference>
<evidence type="ECO:0000313" key="6">
    <source>
        <dbReference type="Proteomes" id="UP000324965"/>
    </source>
</evidence>
<evidence type="ECO:0000256" key="2">
    <source>
        <dbReference type="ARBA" id="ARBA00022840"/>
    </source>
</evidence>
<gene>
    <name evidence="5" type="ORF">FGF04_31895</name>
</gene>
<name>A0A5B0AAX4_9ACTN</name>
<keyword evidence="6" id="KW-1185">Reference proteome</keyword>
<comment type="caution">
    <text evidence="5">The sequence shown here is derived from an EMBL/GenBank/DDBJ whole genome shotgun (WGS) entry which is preliminary data.</text>
</comment>
<dbReference type="GO" id="GO:0005524">
    <property type="term" value="F:ATP binding"/>
    <property type="evidence" value="ECO:0007669"/>
    <property type="project" value="UniProtKB-KW"/>
</dbReference>
<proteinExistence type="predicted"/>
<dbReference type="Pfam" id="PF00196">
    <property type="entry name" value="GerE"/>
    <property type="match status" value="1"/>
</dbReference>
<dbReference type="GO" id="GO:0006355">
    <property type="term" value="P:regulation of DNA-templated transcription"/>
    <property type="evidence" value="ECO:0007669"/>
    <property type="project" value="InterPro"/>
</dbReference>
<keyword evidence="1" id="KW-0547">Nucleotide-binding</keyword>
<dbReference type="PANTHER" id="PTHR16305">
    <property type="entry name" value="TESTICULAR SOLUBLE ADENYLYL CYCLASE"/>
    <property type="match status" value="1"/>
</dbReference>
<dbReference type="RefSeq" id="WP_149514853.1">
    <property type="nucleotide sequence ID" value="NZ_VDFC01000058.1"/>
</dbReference>
<evidence type="ECO:0000256" key="1">
    <source>
        <dbReference type="ARBA" id="ARBA00022741"/>
    </source>
</evidence>
<feature type="region of interest" description="Disordered" evidence="3">
    <location>
        <begin position="92"/>
        <end position="131"/>
    </location>
</feature>
<evidence type="ECO:0000259" key="4">
    <source>
        <dbReference type="SMART" id="SM00421"/>
    </source>
</evidence>
<dbReference type="CDD" id="cd06170">
    <property type="entry name" value="LuxR_C_like"/>
    <property type="match status" value="1"/>
</dbReference>
<reference evidence="5 6" key="1">
    <citation type="submission" date="2019-05" db="EMBL/GenBank/DDBJ databases">
        <authorList>
            <person name="Hariharan J."/>
            <person name="Choudoir M.J."/>
            <person name="Diebold P."/>
            <person name="Panke-Buisse K."/>
            <person name="Buckley D.H."/>
        </authorList>
    </citation>
    <scope>NUCLEOTIDE SEQUENCE [LARGE SCALE GENOMIC DNA]</scope>
    <source>
        <strain evidence="5 6">SUN51</strain>
    </source>
</reference>
<organism evidence="5 6">
    <name type="scientific">Streptomyces apricus</name>
    <dbReference type="NCBI Taxonomy" id="1828112"/>
    <lineage>
        <taxon>Bacteria</taxon>
        <taxon>Bacillati</taxon>
        <taxon>Actinomycetota</taxon>
        <taxon>Actinomycetes</taxon>
        <taxon>Kitasatosporales</taxon>
        <taxon>Streptomycetaceae</taxon>
        <taxon>Streptomyces</taxon>
    </lineage>
</organism>
<dbReference type="InterPro" id="IPR016032">
    <property type="entry name" value="Sig_transdc_resp-reg_C-effctor"/>
</dbReference>
<dbReference type="InterPro" id="IPR027417">
    <property type="entry name" value="P-loop_NTPase"/>
</dbReference>
<keyword evidence="2" id="KW-0067">ATP-binding</keyword>
<dbReference type="OrthoDB" id="5164849at2"/>
<feature type="region of interest" description="Disordered" evidence="3">
    <location>
        <begin position="986"/>
        <end position="1007"/>
    </location>
</feature>
<dbReference type="InterPro" id="IPR036388">
    <property type="entry name" value="WH-like_DNA-bd_sf"/>
</dbReference>
<dbReference type="Gene3D" id="1.10.10.10">
    <property type="entry name" value="Winged helix-like DNA-binding domain superfamily/Winged helix DNA-binding domain"/>
    <property type="match status" value="1"/>
</dbReference>
<feature type="domain" description="HTH luxR-type" evidence="4">
    <location>
        <begin position="912"/>
        <end position="969"/>
    </location>
</feature>
<accession>A0A5B0AAX4</accession>
<dbReference type="Proteomes" id="UP000324965">
    <property type="component" value="Unassembled WGS sequence"/>
</dbReference>